<dbReference type="OrthoDB" id="76453at2759"/>
<reference evidence="7 8" key="1">
    <citation type="submission" date="2014-04" db="EMBL/GenBank/DDBJ databases">
        <authorList>
            <consortium name="DOE Joint Genome Institute"/>
            <person name="Kuo A."/>
            <person name="Girlanda M."/>
            <person name="Perotto S."/>
            <person name="Kohler A."/>
            <person name="Nagy L.G."/>
            <person name="Floudas D."/>
            <person name="Copeland A."/>
            <person name="Barry K.W."/>
            <person name="Cichocki N."/>
            <person name="Veneault-Fourrey C."/>
            <person name="LaButti K."/>
            <person name="Lindquist E.A."/>
            <person name="Lipzen A."/>
            <person name="Lundell T."/>
            <person name="Morin E."/>
            <person name="Murat C."/>
            <person name="Sun H."/>
            <person name="Tunlid A."/>
            <person name="Henrissat B."/>
            <person name="Grigoriev I.V."/>
            <person name="Hibbett D.S."/>
            <person name="Martin F."/>
            <person name="Nordberg H.P."/>
            <person name="Cantor M.N."/>
            <person name="Hua S.X."/>
        </authorList>
    </citation>
    <scope>NUCLEOTIDE SEQUENCE [LARGE SCALE GENOMIC DNA]</scope>
    <source>
        <strain evidence="7 8">MUT 4182</strain>
    </source>
</reference>
<evidence type="ECO:0000313" key="7">
    <source>
        <dbReference type="EMBL" id="KIO23851.1"/>
    </source>
</evidence>
<dbReference type="PANTHER" id="PTHR19336:SF9">
    <property type="entry name" value="SPINDLE POLE BODY PROTEIN PPC89"/>
    <property type="match status" value="1"/>
</dbReference>
<evidence type="ECO:0000256" key="5">
    <source>
        <dbReference type="SAM" id="MobiDB-lite"/>
    </source>
</evidence>
<feature type="compositionally biased region" description="Low complexity" evidence="5">
    <location>
        <begin position="740"/>
        <end position="753"/>
    </location>
</feature>
<name>A0A0C3QDV3_9AGAM</name>
<dbReference type="AlphaFoldDB" id="A0A0C3QDV3"/>
<feature type="coiled-coil region" evidence="4">
    <location>
        <begin position="435"/>
        <end position="483"/>
    </location>
</feature>
<feature type="compositionally biased region" description="Basic residues" evidence="5">
    <location>
        <begin position="180"/>
        <end position="196"/>
    </location>
</feature>
<evidence type="ECO:0000313" key="8">
    <source>
        <dbReference type="Proteomes" id="UP000054248"/>
    </source>
</evidence>
<feature type="domain" description="Cep57 centrosome microtubule-binding" evidence="6">
    <location>
        <begin position="957"/>
        <end position="1027"/>
    </location>
</feature>
<evidence type="ECO:0000256" key="4">
    <source>
        <dbReference type="SAM" id="Coils"/>
    </source>
</evidence>
<dbReference type="HOGENOM" id="CLU_007735_0_0_1"/>
<keyword evidence="3" id="KW-0206">Cytoskeleton</keyword>
<dbReference type="GO" id="GO:0008017">
    <property type="term" value="F:microtubule binding"/>
    <property type="evidence" value="ECO:0007669"/>
    <property type="project" value="InterPro"/>
</dbReference>
<keyword evidence="4" id="KW-0175">Coiled coil</keyword>
<keyword evidence="2" id="KW-0963">Cytoplasm</keyword>
<dbReference type="PANTHER" id="PTHR19336">
    <property type="entry name" value="UNCHARACTERIZED DUF1167"/>
    <property type="match status" value="1"/>
</dbReference>
<feature type="compositionally biased region" description="Basic and acidic residues" evidence="5">
    <location>
        <begin position="251"/>
        <end position="272"/>
    </location>
</feature>
<dbReference type="GO" id="GO:0005815">
    <property type="term" value="C:microtubule organizing center"/>
    <property type="evidence" value="ECO:0007669"/>
    <property type="project" value="UniProtKB-SubCell"/>
</dbReference>
<dbReference type="InterPro" id="IPR051756">
    <property type="entry name" value="Centrosomal_MT-associated"/>
</dbReference>
<dbReference type="EMBL" id="KN823074">
    <property type="protein sequence ID" value="KIO23851.1"/>
    <property type="molecule type" value="Genomic_DNA"/>
</dbReference>
<organism evidence="7 8">
    <name type="scientific">Tulasnella calospora MUT 4182</name>
    <dbReference type="NCBI Taxonomy" id="1051891"/>
    <lineage>
        <taxon>Eukaryota</taxon>
        <taxon>Fungi</taxon>
        <taxon>Dikarya</taxon>
        <taxon>Basidiomycota</taxon>
        <taxon>Agaricomycotina</taxon>
        <taxon>Agaricomycetes</taxon>
        <taxon>Cantharellales</taxon>
        <taxon>Tulasnellaceae</taxon>
        <taxon>Tulasnella</taxon>
    </lineage>
</organism>
<dbReference type="Proteomes" id="UP000054248">
    <property type="component" value="Unassembled WGS sequence"/>
</dbReference>
<dbReference type="Pfam" id="PF06657">
    <property type="entry name" value="Cep57_MT_bd"/>
    <property type="match status" value="1"/>
</dbReference>
<sequence length="1051" mass="118244">MYRRGHLSYDDEESQYRIGADRQEEDRLGLEALIRRGIDDISLAPLSTDNEQDYSVEYPRHGHHSPLPFDPYSSFARSQNEFDFVPEEDVSGVRPPTFQSRRSKPAAAFASFGPEDESYGIGGETVSTTGHHRSAVTFNAGLGGLADSPREGNEYDPDRRLDRLLDNRPHMSMFDDGTPRNRRAHPGHANRSRQSNKSRETHVQSFASHPTFDPVIVDDTNEIDRAVEAGHLQFNNIPPIPQSNSRIPRNHPRDDDTISHPESDGTSFRRSEPPSPPARPKLSDALERVADDNQRYGPFSPRRQAFSPTHSPRTRNAVPSTSRASPPPAEQSSSNLNRGKSAKGITRDPNSSRSQAPAWDEANQRARRHPLLEAGNRTADLSAARLRRAATLPIPPTPMGKVQLPDVTGITNAVETPLKDRLGYLAADPQHRPNSKQFNAAVEELAARLREVERENATSRRRVKELERELEECKEEVHRERTRLYEELEKSRVQSPDASDRKGKRREVALNPEEANGAEFWKARYDEVVEQKEALETLVSTLRAHIARMTKELEERQHDLQELRQIRERDALALQSKLHEVEEAHEQVDELAAEVDRLRAIIDEGLRERRRAKEAEEMLSRASLHPGELSTVREATNEDEDESQAEDMYGHYQYQSQPNRQYSPPGQDQSQEDAQTEHDYAGGREQREEQPRHTVRIALHEPTLEYTVGDVTQPLEPEPVQPHQQLFGRQRSGSNATTVRSASRLSSRAPSPRFGGQVRVAPEPVRRAPSRMSNLRGDGGRSPDLGDDAATTSSLGRPVPPGSRRFITAAELQRLEADVEDRRSERSMSTNHTGDGDSQPFDPNLSRAGSDPGSIAPGRPTKYQHNGRPGSRLTRHHSSPPTHTGGAPVPHLRSKQAEKLFFEQTNHDESTCTKCHRRRKDRSEAQHEEWLATFLKRRTSRTAAQDGDMGDVDVDRLPPQTVLARVVRELEDEFTHHKSIYVELAEQYALMDAASNVAKRNVLAEHLREVIDILEQKGDQIASLYDLLAFKDKPVPPKVGRSSPPTTAPVV</sequence>
<protein>
    <recommendedName>
        <fullName evidence="6">Cep57 centrosome microtubule-binding domain-containing protein</fullName>
    </recommendedName>
</protein>
<gene>
    <name evidence="7" type="ORF">M407DRAFT_26713</name>
</gene>
<feature type="compositionally biased region" description="Basic and acidic residues" evidence="5">
    <location>
        <begin position="148"/>
        <end position="169"/>
    </location>
</feature>
<feature type="compositionally biased region" description="Polar residues" evidence="5">
    <location>
        <begin position="317"/>
        <end position="338"/>
    </location>
</feature>
<reference evidence="8" key="2">
    <citation type="submission" date="2015-01" db="EMBL/GenBank/DDBJ databases">
        <title>Evolutionary Origins and Diversification of the Mycorrhizal Mutualists.</title>
        <authorList>
            <consortium name="DOE Joint Genome Institute"/>
            <consortium name="Mycorrhizal Genomics Consortium"/>
            <person name="Kohler A."/>
            <person name="Kuo A."/>
            <person name="Nagy L.G."/>
            <person name="Floudas D."/>
            <person name="Copeland A."/>
            <person name="Barry K.W."/>
            <person name="Cichocki N."/>
            <person name="Veneault-Fourrey C."/>
            <person name="LaButti K."/>
            <person name="Lindquist E.A."/>
            <person name="Lipzen A."/>
            <person name="Lundell T."/>
            <person name="Morin E."/>
            <person name="Murat C."/>
            <person name="Riley R."/>
            <person name="Ohm R."/>
            <person name="Sun H."/>
            <person name="Tunlid A."/>
            <person name="Henrissat B."/>
            <person name="Grigoriev I.V."/>
            <person name="Hibbett D.S."/>
            <person name="Martin F."/>
        </authorList>
    </citation>
    <scope>NUCLEOTIDE SEQUENCE [LARGE SCALE GENOMIC DNA]</scope>
    <source>
        <strain evidence="8">MUT 4182</strain>
    </source>
</reference>
<feature type="region of interest" description="Disordered" evidence="5">
    <location>
        <begin position="488"/>
        <end position="507"/>
    </location>
</feature>
<feature type="region of interest" description="Disordered" evidence="5">
    <location>
        <begin position="613"/>
        <end position="692"/>
    </location>
</feature>
<feature type="compositionally biased region" description="Basic and acidic residues" evidence="5">
    <location>
        <begin position="813"/>
        <end position="826"/>
    </location>
</feature>
<comment type="subcellular location">
    <subcellularLocation>
        <location evidence="1">Cytoplasm</location>
        <location evidence="1">Cytoskeleton</location>
        <location evidence="1">Microtubule organizing center</location>
    </subcellularLocation>
</comment>
<feature type="region of interest" description="Disordered" evidence="5">
    <location>
        <begin position="724"/>
        <end position="890"/>
    </location>
</feature>
<feature type="region of interest" description="Disordered" evidence="5">
    <location>
        <begin position="231"/>
        <end position="377"/>
    </location>
</feature>
<feature type="compositionally biased region" description="Polar residues" evidence="5">
    <location>
        <begin position="653"/>
        <end position="673"/>
    </location>
</feature>
<dbReference type="InterPro" id="IPR024957">
    <property type="entry name" value="Cep57_MT-bd_dom"/>
</dbReference>
<proteinExistence type="predicted"/>
<accession>A0A0C3QDV3</accession>
<keyword evidence="8" id="KW-1185">Reference proteome</keyword>
<feature type="compositionally biased region" description="Basic and acidic residues" evidence="5">
    <location>
        <begin position="675"/>
        <end position="692"/>
    </location>
</feature>
<feature type="region of interest" description="Disordered" evidence="5">
    <location>
        <begin position="140"/>
        <end position="215"/>
    </location>
</feature>
<feature type="compositionally biased region" description="Basic and acidic residues" evidence="5">
    <location>
        <begin position="281"/>
        <end position="294"/>
    </location>
</feature>
<evidence type="ECO:0000259" key="6">
    <source>
        <dbReference type="Pfam" id="PF06657"/>
    </source>
</evidence>
<evidence type="ECO:0000256" key="2">
    <source>
        <dbReference type="ARBA" id="ARBA00022490"/>
    </source>
</evidence>
<evidence type="ECO:0000256" key="1">
    <source>
        <dbReference type="ARBA" id="ARBA00004267"/>
    </source>
</evidence>
<feature type="coiled-coil region" evidence="4">
    <location>
        <begin position="532"/>
        <end position="608"/>
    </location>
</feature>
<evidence type="ECO:0000256" key="3">
    <source>
        <dbReference type="ARBA" id="ARBA00023212"/>
    </source>
</evidence>